<proteinExistence type="predicted"/>
<feature type="compositionally biased region" description="Polar residues" evidence="1">
    <location>
        <begin position="97"/>
        <end position="109"/>
    </location>
</feature>
<comment type="caution">
    <text evidence="4">The sequence shown here is derived from an EMBL/GenBank/DDBJ whole genome shotgun (WGS) entry which is preliminary data.</text>
</comment>
<feature type="domain" description="Heterokaryon incompatibility" evidence="3">
    <location>
        <begin position="345"/>
        <end position="506"/>
    </location>
</feature>
<dbReference type="PANTHER" id="PTHR33112">
    <property type="entry name" value="DOMAIN PROTEIN, PUTATIVE-RELATED"/>
    <property type="match status" value="1"/>
</dbReference>
<evidence type="ECO:0000313" key="4">
    <source>
        <dbReference type="EMBL" id="KAK0740140.1"/>
    </source>
</evidence>
<evidence type="ECO:0000256" key="1">
    <source>
        <dbReference type="SAM" id="MobiDB-lite"/>
    </source>
</evidence>
<gene>
    <name evidence="4" type="ORF">B0T18DRAFT_393023</name>
</gene>
<feature type="region of interest" description="Disordered" evidence="1">
    <location>
        <begin position="91"/>
        <end position="110"/>
    </location>
</feature>
<keyword evidence="5" id="KW-1185">Reference proteome</keyword>
<name>A0AA40BTK2_9PEZI</name>
<dbReference type="Proteomes" id="UP001172155">
    <property type="component" value="Unassembled WGS sequence"/>
</dbReference>
<keyword evidence="2" id="KW-0732">Signal</keyword>
<evidence type="ECO:0000313" key="5">
    <source>
        <dbReference type="Proteomes" id="UP001172155"/>
    </source>
</evidence>
<evidence type="ECO:0000259" key="3">
    <source>
        <dbReference type="Pfam" id="PF06985"/>
    </source>
</evidence>
<evidence type="ECO:0000256" key="2">
    <source>
        <dbReference type="SAM" id="SignalP"/>
    </source>
</evidence>
<accession>A0AA40BTK2</accession>
<dbReference type="EMBL" id="JAUKUD010000006">
    <property type="protein sequence ID" value="KAK0740140.1"/>
    <property type="molecule type" value="Genomic_DNA"/>
</dbReference>
<dbReference type="PANTHER" id="PTHR33112:SF9">
    <property type="entry name" value="HETEROKARYON INCOMPATIBILITY DOMAIN-CONTAINING PROTEIN"/>
    <property type="match status" value="1"/>
</dbReference>
<organism evidence="4 5">
    <name type="scientific">Schizothecium vesticola</name>
    <dbReference type="NCBI Taxonomy" id="314040"/>
    <lineage>
        <taxon>Eukaryota</taxon>
        <taxon>Fungi</taxon>
        <taxon>Dikarya</taxon>
        <taxon>Ascomycota</taxon>
        <taxon>Pezizomycotina</taxon>
        <taxon>Sordariomycetes</taxon>
        <taxon>Sordariomycetidae</taxon>
        <taxon>Sordariales</taxon>
        <taxon>Schizotheciaceae</taxon>
        <taxon>Schizothecium</taxon>
    </lineage>
</organism>
<dbReference type="Pfam" id="PF06985">
    <property type="entry name" value="HET"/>
    <property type="match status" value="1"/>
</dbReference>
<sequence length="806" mass="87744">MLFKATILSALAAVAIAHEGHEHSSYTSTWSTTAASVTSSSAASSSAPSSSAASSSKAYTSSKVYTTTAPHHGNHSTTAYTSTTKAIITTTPASSKPAGSTTAPPSSAVTGGAGKSEIALAAIGLTSVKSKTNLLQHIIMDSVEAKFKHLLLADETHRCTICLFPLPRHIEATHHDVFNEGVSQADIEASARRGCENCAILATSTILSNKSCECAFWTTLDAQPLFAFEPAPDPTDTSDSLADLSLLEICTPDPRFRCPAPGTRKAAAAHPALVYGTKLVGGTGDEVALSQAAQWLEDCRLNHPKCQAKLNPNFVPSRLLRINTNSEPFRLLDHDDSELGLPVAYAALSHRWSPETEAIILTTANLESRKQHGIAVDDLPRVMRDTILVLCRLGLSHVWIDSLCIVQDSAADWQHEAGQMADVYSNAELTLSATWVPGRGQSLFCERQDPREFSTMDIGPIQANGTRPFFIRPSMPHFEPDRLDSRVLDANAKHWPLINRGWVYQEQFLSPRSLHFTRHELAWVCLEKHACECGRLVKVDDPSASPDLARASWRTIVEAYSKRALTKSSDRLPAIAGVAARYSAAASSTGSPGRYLCGLWERDLMSMLAWRVEEPLPRGETLEPMPTWSWAAVPGGVAFRDLSFSDGLELVDARVEYHGDSFLGRVKEARLIVAGPTIQGIISCSKSPLPNRAPQVHDPSCSDPRRTTWAVDHYGLIHISALTPDYMLCCPGEYSVPDGSSVTLLVFPPPPQDNKGGLFVLILQEVPGTADLGRPLYRRIGSINEFRGQSYAWIEEPMERRRLEII</sequence>
<feature type="signal peptide" evidence="2">
    <location>
        <begin position="1"/>
        <end position="17"/>
    </location>
</feature>
<protein>
    <submittedName>
        <fullName evidence="4">Heterokaryon incompatibility protein-domain-containing protein</fullName>
    </submittedName>
</protein>
<dbReference type="AlphaFoldDB" id="A0AA40BTK2"/>
<reference evidence="4" key="1">
    <citation type="submission" date="2023-06" db="EMBL/GenBank/DDBJ databases">
        <title>Genome-scale phylogeny and comparative genomics of the fungal order Sordariales.</title>
        <authorList>
            <consortium name="Lawrence Berkeley National Laboratory"/>
            <person name="Hensen N."/>
            <person name="Bonometti L."/>
            <person name="Westerberg I."/>
            <person name="Brannstrom I.O."/>
            <person name="Guillou S."/>
            <person name="Cros-Aarteil S."/>
            <person name="Calhoun S."/>
            <person name="Haridas S."/>
            <person name="Kuo A."/>
            <person name="Mondo S."/>
            <person name="Pangilinan J."/>
            <person name="Riley R."/>
            <person name="LaButti K."/>
            <person name="Andreopoulos B."/>
            <person name="Lipzen A."/>
            <person name="Chen C."/>
            <person name="Yanf M."/>
            <person name="Daum C."/>
            <person name="Ng V."/>
            <person name="Clum A."/>
            <person name="Steindorff A."/>
            <person name="Ohm R."/>
            <person name="Martin F."/>
            <person name="Silar P."/>
            <person name="Natvig D."/>
            <person name="Lalanne C."/>
            <person name="Gautier V."/>
            <person name="Ament-velasquez S.L."/>
            <person name="Kruys A."/>
            <person name="Hutchinson M.I."/>
            <person name="Powell A.J."/>
            <person name="Barry K."/>
            <person name="Miller A.N."/>
            <person name="Grigoriev I.V."/>
            <person name="Debuchy R."/>
            <person name="Gladieux P."/>
            <person name="Thoren M.H."/>
            <person name="Johannesson H."/>
        </authorList>
    </citation>
    <scope>NUCLEOTIDE SEQUENCE</scope>
    <source>
        <strain evidence="4">SMH3187-1</strain>
    </source>
</reference>
<feature type="chain" id="PRO_5041406568" evidence="2">
    <location>
        <begin position="18"/>
        <end position="806"/>
    </location>
</feature>
<dbReference type="InterPro" id="IPR010730">
    <property type="entry name" value="HET"/>
</dbReference>